<accession>A0A382I7T3</accession>
<gene>
    <name evidence="2" type="ORF">METZ01_LOCUS248530</name>
</gene>
<protein>
    <recommendedName>
        <fullName evidence="3">Type II secretion system protein GspG C-terminal domain-containing protein</fullName>
    </recommendedName>
</protein>
<proteinExistence type="predicted"/>
<feature type="region of interest" description="Disordered" evidence="1">
    <location>
        <begin position="73"/>
        <end position="94"/>
    </location>
</feature>
<feature type="compositionally biased region" description="Basic and acidic residues" evidence="1">
    <location>
        <begin position="76"/>
        <end position="87"/>
    </location>
</feature>
<evidence type="ECO:0008006" key="3">
    <source>
        <dbReference type="Google" id="ProtNLM"/>
    </source>
</evidence>
<reference evidence="2" key="1">
    <citation type="submission" date="2018-05" db="EMBL/GenBank/DDBJ databases">
        <authorList>
            <person name="Lanie J.A."/>
            <person name="Ng W.-L."/>
            <person name="Kazmierczak K.M."/>
            <person name="Andrzejewski T.M."/>
            <person name="Davidsen T.M."/>
            <person name="Wayne K.J."/>
            <person name="Tettelin H."/>
            <person name="Glass J.I."/>
            <person name="Rusch D."/>
            <person name="Podicherti R."/>
            <person name="Tsui H.-C.T."/>
            <person name="Winkler M.E."/>
        </authorList>
    </citation>
    <scope>NUCLEOTIDE SEQUENCE</scope>
</reference>
<name>A0A382I7T3_9ZZZZ</name>
<evidence type="ECO:0000256" key="1">
    <source>
        <dbReference type="SAM" id="MobiDB-lite"/>
    </source>
</evidence>
<organism evidence="2">
    <name type="scientific">marine metagenome</name>
    <dbReference type="NCBI Taxonomy" id="408172"/>
    <lineage>
        <taxon>unclassified sequences</taxon>
        <taxon>metagenomes</taxon>
        <taxon>ecological metagenomes</taxon>
    </lineage>
</organism>
<dbReference type="AlphaFoldDB" id="A0A382I7T3"/>
<evidence type="ECO:0000313" key="2">
    <source>
        <dbReference type="EMBL" id="SVB95676.1"/>
    </source>
</evidence>
<sequence>MKYRKNNFRKYYCSANGNSLAEFAVVGALMATLAATAAPKLSEVIENTKAVQTMKEIDKIITQAGSFYRETAASEGRGRFPGQERHTSVVGGYGSDMTTASATPQELLIPYTNMLQDLDEFVNYKSPKAAKWRSVFGVHSGSWNSEDYENRPTGSAIVNDEWNDDCVNCNHDAGWNAPNNFIPTDANWGAEGHREWLSLFSFNRLESPYQDGHYIFIVMPGSGSGGGDSDYLNFSPDDGTLKPPILVVADLENPRKFHREFIP</sequence>
<dbReference type="EMBL" id="UINC01065719">
    <property type="protein sequence ID" value="SVB95676.1"/>
    <property type="molecule type" value="Genomic_DNA"/>
</dbReference>